<proteinExistence type="predicted"/>
<reference evidence="1 2" key="1">
    <citation type="journal article" date="2021" name="Plant Biotechnol. J.">
        <title>Multi-omics assisted identification of the key and species-specific regulatory components of drought-tolerant mechanisms in Gossypium stocksii.</title>
        <authorList>
            <person name="Yu D."/>
            <person name="Ke L."/>
            <person name="Zhang D."/>
            <person name="Wu Y."/>
            <person name="Sun Y."/>
            <person name="Mei J."/>
            <person name="Sun J."/>
            <person name="Sun Y."/>
        </authorList>
    </citation>
    <scope>NUCLEOTIDE SEQUENCE [LARGE SCALE GENOMIC DNA]</scope>
    <source>
        <strain evidence="2">cv. E1</strain>
        <tissue evidence="1">Leaf</tissue>
    </source>
</reference>
<gene>
    <name evidence="1" type="ORF">J1N35_014216</name>
</gene>
<protein>
    <submittedName>
        <fullName evidence="1">Uncharacterized protein</fullName>
    </submittedName>
</protein>
<dbReference type="AlphaFoldDB" id="A0A9D4A8N6"/>
<evidence type="ECO:0000313" key="1">
    <source>
        <dbReference type="EMBL" id="KAH1097295.1"/>
    </source>
</evidence>
<organism evidence="1 2">
    <name type="scientific">Gossypium stocksii</name>
    <dbReference type="NCBI Taxonomy" id="47602"/>
    <lineage>
        <taxon>Eukaryota</taxon>
        <taxon>Viridiplantae</taxon>
        <taxon>Streptophyta</taxon>
        <taxon>Embryophyta</taxon>
        <taxon>Tracheophyta</taxon>
        <taxon>Spermatophyta</taxon>
        <taxon>Magnoliopsida</taxon>
        <taxon>eudicotyledons</taxon>
        <taxon>Gunneridae</taxon>
        <taxon>Pentapetalae</taxon>
        <taxon>rosids</taxon>
        <taxon>malvids</taxon>
        <taxon>Malvales</taxon>
        <taxon>Malvaceae</taxon>
        <taxon>Malvoideae</taxon>
        <taxon>Gossypium</taxon>
    </lineage>
</organism>
<dbReference type="EMBL" id="JAIQCV010000005">
    <property type="protein sequence ID" value="KAH1097295.1"/>
    <property type="molecule type" value="Genomic_DNA"/>
</dbReference>
<accession>A0A9D4A8N6</accession>
<sequence>VFDFMLLKEISVVAGDSHSEGGAERVPIGNGHVAPAPRFKQHKLLAVCDFPPRYSRSVKPQSIDIDK</sequence>
<feature type="non-terminal residue" evidence="1">
    <location>
        <position position="1"/>
    </location>
</feature>
<dbReference type="Proteomes" id="UP000828251">
    <property type="component" value="Unassembled WGS sequence"/>
</dbReference>
<evidence type="ECO:0000313" key="2">
    <source>
        <dbReference type="Proteomes" id="UP000828251"/>
    </source>
</evidence>
<name>A0A9D4A8N6_9ROSI</name>
<comment type="caution">
    <text evidence="1">The sequence shown here is derived from an EMBL/GenBank/DDBJ whole genome shotgun (WGS) entry which is preliminary data.</text>
</comment>
<keyword evidence="2" id="KW-1185">Reference proteome</keyword>